<keyword evidence="1" id="KW-0812">Transmembrane</keyword>
<name>A0ABW5QVK9_9BACL</name>
<feature type="transmembrane region" description="Helical" evidence="1">
    <location>
        <begin position="171"/>
        <end position="194"/>
    </location>
</feature>
<feature type="transmembrane region" description="Helical" evidence="1">
    <location>
        <begin position="206"/>
        <end position="225"/>
    </location>
</feature>
<sequence length="237" mass="26547">MNKWQGAWHIARHELARGKIGSIITVLFSAYLVFTTFPLYDIPAEQPELSRNVLDFILLAVFPVLGFSFNRSTFRYWREDICTHSLAQWRTMPIPVESIALGRLLMLAIHLVPAAVLYFTALYFAVPGLKEAYDVGPYILGALFWLFYSLGVASVYLYYELTLSGKRYTVVCFVVLFLFVAVAIGAGMAELALVVGVFDAIQQGSWWYTALALLFGAASLVGIGYNRLCAKLKARTF</sequence>
<dbReference type="EMBL" id="JBHUMY010000008">
    <property type="protein sequence ID" value="MFD2660523.1"/>
    <property type="molecule type" value="Genomic_DNA"/>
</dbReference>
<organism evidence="2 3">
    <name type="scientific">Paenibacillus thailandensis</name>
    <dbReference type="NCBI Taxonomy" id="393250"/>
    <lineage>
        <taxon>Bacteria</taxon>
        <taxon>Bacillati</taxon>
        <taxon>Bacillota</taxon>
        <taxon>Bacilli</taxon>
        <taxon>Bacillales</taxon>
        <taxon>Paenibacillaceae</taxon>
        <taxon>Paenibacillus</taxon>
    </lineage>
</organism>
<feature type="transmembrane region" description="Helical" evidence="1">
    <location>
        <begin position="104"/>
        <end position="126"/>
    </location>
</feature>
<evidence type="ECO:0000256" key="1">
    <source>
        <dbReference type="SAM" id="Phobius"/>
    </source>
</evidence>
<dbReference type="RefSeq" id="WP_379272001.1">
    <property type="nucleotide sequence ID" value="NZ_JBHUGT010000028.1"/>
</dbReference>
<dbReference type="Proteomes" id="UP001597493">
    <property type="component" value="Unassembled WGS sequence"/>
</dbReference>
<keyword evidence="1" id="KW-1133">Transmembrane helix</keyword>
<keyword evidence="1" id="KW-0472">Membrane</keyword>
<feature type="transmembrane region" description="Helical" evidence="1">
    <location>
        <begin position="20"/>
        <end position="40"/>
    </location>
</feature>
<accession>A0ABW5QVK9</accession>
<evidence type="ECO:0000313" key="3">
    <source>
        <dbReference type="Proteomes" id="UP001597493"/>
    </source>
</evidence>
<reference evidence="3" key="1">
    <citation type="journal article" date="2019" name="Int. J. Syst. Evol. Microbiol.">
        <title>The Global Catalogue of Microorganisms (GCM) 10K type strain sequencing project: providing services to taxonomists for standard genome sequencing and annotation.</title>
        <authorList>
            <consortium name="The Broad Institute Genomics Platform"/>
            <consortium name="The Broad Institute Genome Sequencing Center for Infectious Disease"/>
            <person name="Wu L."/>
            <person name="Ma J."/>
        </authorList>
    </citation>
    <scope>NUCLEOTIDE SEQUENCE [LARGE SCALE GENOMIC DNA]</scope>
    <source>
        <strain evidence="3">TISTR 1827</strain>
    </source>
</reference>
<evidence type="ECO:0000313" key="2">
    <source>
        <dbReference type="EMBL" id="MFD2660523.1"/>
    </source>
</evidence>
<gene>
    <name evidence="2" type="ORF">ACFSW5_09640</name>
</gene>
<keyword evidence="3" id="KW-1185">Reference proteome</keyword>
<protein>
    <recommendedName>
        <fullName evidence="4">ABC-2 transporter permease</fullName>
    </recommendedName>
</protein>
<feature type="transmembrane region" description="Helical" evidence="1">
    <location>
        <begin position="52"/>
        <end position="69"/>
    </location>
</feature>
<proteinExistence type="predicted"/>
<comment type="caution">
    <text evidence="2">The sequence shown here is derived from an EMBL/GenBank/DDBJ whole genome shotgun (WGS) entry which is preliminary data.</text>
</comment>
<feature type="transmembrane region" description="Helical" evidence="1">
    <location>
        <begin position="138"/>
        <end position="159"/>
    </location>
</feature>
<evidence type="ECO:0008006" key="4">
    <source>
        <dbReference type="Google" id="ProtNLM"/>
    </source>
</evidence>